<reference evidence="2 3" key="1">
    <citation type="journal article" date="2019" name="Int. J. Syst. Evol. Microbiol.">
        <title>The Global Catalogue of Microorganisms (GCM) 10K type strain sequencing project: providing services to taxonomists for standard genome sequencing and annotation.</title>
        <authorList>
            <consortium name="The Broad Institute Genomics Platform"/>
            <consortium name="The Broad Institute Genome Sequencing Center for Infectious Disease"/>
            <person name="Wu L."/>
            <person name="Ma J."/>
        </authorList>
    </citation>
    <scope>NUCLEOTIDE SEQUENCE [LARGE SCALE GENOMIC DNA]</scope>
    <source>
        <strain evidence="2 3">JCM 30072</strain>
    </source>
</reference>
<dbReference type="Proteomes" id="UP001596445">
    <property type="component" value="Unassembled WGS sequence"/>
</dbReference>
<sequence>MSLVKGTVHGFASMTLVVLGAVLTDVIRQNIELFEQISELTVQLLVDVGNIPISKEVASIVIPVGILMGIWVFLYEIKQATT</sequence>
<comment type="caution">
    <text evidence="2">The sequence shown here is derived from an EMBL/GenBank/DDBJ whole genome shotgun (WGS) entry which is preliminary data.</text>
</comment>
<keyword evidence="3" id="KW-1185">Reference proteome</keyword>
<keyword evidence="1" id="KW-0812">Transmembrane</keyword>
<organism evidence="2 3">
    <name type="scientific">Halovenus salina</name>
    <dbReference type="NCBI Taxonomy" id="1510225"/>
    <lineage>
        <taxon>Archaea</taxon>
        <taxon>Methanobacteriati</taxon>
        <taxon>Methanobacteriota</taxon>
        <taxon>Stenosarchaea group</taxon>
        <taxon>Halobacteria</taxon>
        <taxon>Halobacteriales</taxon>
        <taxon>Haloarculaceae</taxon>
        <taxon>Halovenus</taxon>
    </lineage>
</organism>
<evidence type="ECO:0000313" key="3">
    <source>
        <dbReference type="Proteomes" id="UP001596445"/>
    </source>
</evidence>
<keyword evidence="1" id="KW-1133">Transmembrane helix</keyword>
<feature type="transmembrane region" description="Helical" evidence="1">
    <location>
        <begin position="57"/>
        <end position="77"/>
    </location>
</feature>
<dbReference type="RefSeq" id="WP_267161832.1">
    <property type="nucleotide sequence ID" value="NZ_CP112972.1"/>
</dbReference>
<evidence type="ECO:0000256" key="1">
    <source>
        <dbReference type="SAM" id="Phobius"/>
    </source>
</evidence>
<protein>
    <submittedName>
        <fullName evidence="2">Uncharacterized protein</fullName>
    </submittedName>
</protein>
<dbReference type="EMBL" id="JBHSZI010000001">
    <property type="protein sequence ID" value="MFC7059108.1"/>
    <property type="molecule type" value="Genomic_DNA"/>
</dbReference>
<accession>A0ABD5W7A1</accession>
<evidence type="ECO:0000313" key="2">
    <source>
        <dbReference type="EMBL" id="MFC7059108.1"/>
    </source>
</evidence>
<dbReference type="AlphaFoldDB" id="A0ABD5W7A1"/>
<name>A0ABD5W7A1_9EURY</name>
<proteinExistence type="predicted"/>
<gene>
    <name evidence="2" type="ORF">ACFQQG_14095</name>
</gene>
<dbReference type="GeneID" id="76631192"/>
<keyword evidence="1" id="KW-0472">Membrane</keyword>